<evidence type="ECO:0000313" key="2">
    <source>
        <dbReference type="EMBL" id="CAI9296954.1"/>
    </source>
</evidence>
<gene>
    <name evidence="2" type="ORF">LSALG_LOCUS35800</name>
</gene>
<reference evidence="2" key="1">
    <citation type="submission" date="2023-04" db="EMBL/GenBank/DDBJ databases">
        <authorList>
            <person name="Vijverberg K."/>
            <person name="Xiong W."/>
            <person name="Schranz E."/>
        </authorList>
    </citation>
    <scope>NUCLEOTIDE SEQUENCE</scope>
</reference>
<organism evidence="2 3">
    <name type="scientific">Lactuca saligna</name>
    <name type="common">Willowleaf lettuce</name>
    <dbReference type="NCBI Taxonomy" id="75948"/>
    <lineage>
        <taxon>Eukaryota</taxon>
        <taxon>Viridiplantae</taxon>
        <taxon>Streptophyta</taxon>
        <taxon>Embryophyta</taxon>
        <taxon>Tracheophyta</taxon>
        <taxon>Spermatophyta</taxon>
        <taxon>Magnoliopsida</taxon>
        <taxon>eudicotyledons</taxon>
        <taxon>Gunneridae</taxon>
        <taxon>Pentapetalae</taxon>
        <taxon>asterids</taxon>
        <taxon>campanulids</taxon>
        <taxon>Asterales</taxon>
        <taxon>Asteraceae</taxon>
        <taxon>Cichorioideae</taxon>
        <taxon>Cichorieae</taxon>
        <taxon>Lactucinae</taxon>
        <taxon>Lactuca</taxon>
    </lineage>
</organism>
<name>A0AA35ZQE2_LACSI</name>
<evidence type="ECO:0000256" key="1">
    <source>
        <dbReference type="SAM" id="MobiDB-lite"/>
    </source>
</evidence>
<dbReference type="AlphaFoldDB" id="A0AA35ZQE2"/>
<dbReference type="EMBL" id="OX465084">
    <property type="protein sequence ID" value="CAI9296954.1"/>
    <property type="molecule type" value="Genomic_DNA"/>
</dbReference>
<evidence type="ECO:0000313" key="3">
    <source>
        <dbReference type="Proteomes" id="UP001177003"/>
    </source>
</evidence>
<sequence>MPPPIFAPIIAQINVSSLTKKPDDIPEDLLVPLLFELVIVQTSLQIISSIFSHEEQSADKGKRIATDSDNPVKSSEKPKGWLKEQLQQALEDIQIQALKDNPNSMLRISPLFREWILLDIHFVPFMYFDFPIDDADQLDIPISPHRRYYIKFDLHYLFYECTNPNGIAHLQDLQTNETSIGAYNSTISFLKDYITGFCRSSVEFGHLFGIENHLANITIELPRT</sequence>
<dbReference type="Proteomes" id="UP001177003">
    <property type="component" value="Chromosome 8"/>
</dbReference>
<proteinExistence type="predicted"/>
<accession>A0AA35ZQE2</accession>
<keyword evidence="3" id="KW-1185">Reference proteome</keyword>
<feature type="region of interest" description="Disordered" evidence="1">
    <location>
        <begin position="58"/>
        <end position="78"/>
    </location>
</feature>
<protein>
    <submittedName>
        <fullName evidence="2">Uncharacterized protein</fullName>
    </submittedName>
</protein>